<name>A0AAV3TBM3_9EURY</name>
<dbReference type="InterPro" id="IPR008972">
    <property type="entry name" value="Cupredoxin"/>
</dbReference>
<dbReference type="Proteomes" id="UP001500420">
    <property type="component" value="Unassembled WGS sequence"/>
</dbReference>
<dbReference type="PROSITE" id="PS51257">
    <property type="entry name" value="PROKAR_LIPOPROTEIN"/>
    <property type="match status" value="1"/>
</dbReference>
<protein>
    <submittedName>
        <fullName evidence="10">Plastocyanin/azurin family copper-binding protein</fullName>
    </submittedName>
</protein>
<proteinExistence type="predicted"/>
<feature type="binding site" evidence="7">
    <location>
        <position position="152"/>
    </location>
    <ligand>
        <name>Cu cation</name>
        <dbReference type="ChEBI" id="CHEBI:23378"/>
    </ligand>
</feature>
<keyword evidence="5 7" id="KW-0186">Copper</keyword>
<evidence type="ECO:0000256" key="7">
    <source>
        <dbReference type="PIRSR" id="PIRSR602387-1"/>
    </source>
</evidence>
<dbReference type="PROSITE" id="PS51318">
    <property type="entry name" value="TAT"/>
    <property type="match status" value="1"/>
</dbReference>
<dbReference type="GO" id="GO:0005507">
    <property type="term" value="F:copper ion binding"/>
    <property type="evidence" value="ECO:0007669"/>
    <property type="project" value="InterPro"/>
</dbReference>
<accession>A0AAV3TBM3</accession>
<feature type="domain" description="Blue (type 1) copper" evidence="9">
    <location>
        <begin position="75"/>
        <end position="159"/>
    </location>
</feature>
<dbReference type="EMBL" id="BAAADV010000007">
    <property type="protein sequence ID" value="GAA0677833.1"/>
    <property type="molecule type" value="Genomic_DNA"/>
</dbReference>
<feature type="compositionally biased region" description="Gly residues" evidence="8">
    <location>
        <begin position="48"/>
        <end position="69"/>
    </location>
</feature>
<evidence type="ECO:0000313" key="11">
    <source>
        <dbReference type="Proteomes" id="UP001500420"/>
    </source>
</evidence>
<comment type="cofactor">
    <cofactor evidence="7">
        <name>Cu(2+)</name>
        <dbReference type="ChEBI" id="CHEBI:29036"/>
    </cofactor>
    <text evidence="7">The crystal structure with reduced Cu(1+) has also been determined.</text>
</comment>
<keyword evidence="11" id="KW-1185">Reference proteome</keyword>
<dbReference type="AlphaFoldDB" id="A0AAV3TBM3"/>
<evidence type="ECO:0000256" key="2">
    <source>
        <dbReference type="ARBA" id="ARBA00022448"/>
    </source>
</evidence>
<dbReference type="GO" id="GO:0009055">
    <property type="term" value="F:electron transfer activity"/>
    <property type="evidence" value="ECO:0007669"/>
    <property type="project" value="InterPro"/>
</dbReference>
<evidence type="ECO:0000256" key="8">
    <source>
        <dbReference type="SAM" id="MobiDB-lite"/>
    </source>
</evidence>
<dbReference type="PANTHER" id="PTHR34192:SF10">
    <property type="entry name" value="PLASTOCYANIN MAJOR ISOFORM, CHLOROPLASTIC-RELATED"/>
    <property type="match status" value="1"/>
</dbReference>
<feature type="binding site" evidence="7">
    <location>
        <position position="147"/>
    </location>
    <ligand>
        <name>Cu cation</name>
        <dbReference type="ChEBI" id="CHEBI:23378"/>
    </ligand>
</feature>
<evidence type="ECO:0000259" key="9">
    <source>
        <dbReference type="Pfam" id="PF00127"/>
    </source>
</evidence>
<evidence type="ECO:0000256" key="4">
    <source>
        <dbReference type="ARBA" id="ARBA00022982"/>
    </source>
</evidence>
<reference evidence="10 11" key="1">
    <citation type="journal article" date="2019" name="Int. J. Syst. Evol. Microbiol.">
        <title>The Global Catalogue of Microorganisms (GCM) 10K type strain sequencing project: providing services to taxonomists for standard genome sequencing and annotation.</title>
        <authorList>
            <consortium name="The Broad Institute Genomics Platform"/>
            <consortium name="The Broad Institute Genome Sequencing Center for Infectious Disease"/>
            <person name="Wu L."/>
            <person name="Ma J."/>
        </authorList>
    </citation>
    <scope>NUCLEOTIDE SEQUENCE [LARGE SCALE GENOMIC DNA]</scope>
    <source>
        <strain evidence="10 11">JCM 16328</strain>
    </source>
</reference>
<gene>
    <name evidence="10" type="ORF">GCM10009020_27470</name>
</gene>
<evidence type="ECO:0000256" key="6">
    <source>
        <dbReference type="ARBA" id="ARBA00023136"/>
    </source>
</evidence>
<dbReference type="Pfam" id="PF00127">
    <property type="entry name" value="Copper-bind"/>
    <property type="match status" value="1"/>
</dbReference>
<dbReference type="InterPro" id="IPR006311">
    <property type="entry name" value="TAT_signal"/>
</dbReference>
<keyword evidence="4" id="KW-0249">Electron transport</keyword>
<sequence length="159" mass="16153">MTDRTDGVSRRRFVSIAAASAAVPALAGCTGGGDEAEPADGNNDDGSGDGSDGSGDSGDGSGDSGGGDGSTVIVGPGGDFTFDPEELTVSTGTTVTFEWDSDFHNVVPTSQPDDADWSGETETFNSGHTYEYTFEVAGTYEYVCEPHEGSGMVGTIVVE</sequence>
<dbReference type="InterPro" id="IPR002387">
    <property type="entry name" value="Plastocyanin"/>
</dbReference>
<dbReference type="GO" id="GO:0016020">
    <property type="term" value="C:membrane"/>
    <property type="evidence" value="ECO:0007669"/>
    <property type="project" value="UniProtKB-SubCell"/>
</dbReference>
<evidence type="ECO:0000256" key="1">
    <source>
        <dbReference type="ARBA" id="ARBA00004370"/>
    </source>
</evidence>
<dbReference type="Gene3D" id="2.60.40.420">
    <property type="entry name" value="Cupredoxins - blue copper proteins"/>
    <property type="match status" value="1"/>
</dbReference>
<feature type="compositionally biased region" description="Acidic residues" evidence="8">
    <location>
        <begin position="34"/>
        <end position="47"/>
    </location>
</feature>
<dbReference type="PANTHER" id="PTHR34192">
    <property type="entry name" value="PLASTOCYANIN MAJOR ISOFORM, CHLOROPLASTIC-RELATED"/>
    <property type="match status" value="1"/>
</dbReference>
<keyword evidence="2" id="KW-0813">Transport</keyword>
<dbReference type="PROSITE" id="PS00196">
    <property type="entry name" value="COPPER_BLUE"/>
    <property type="match status" value="1"/>
</dbReference>
<organism evidence="10 11">
    <name type="scientific">Natronoarchaeum mannanilyticum</name>
    <dbReference type="NCBI Taxonomy" id="926360"/>
    <lineage>
        <taxon>Archaea</taxon>
        <taxon>Methanobacteriati</taxon>
        <taxon>Methanobacteriota</taxon>
        <taxon>Stenosarchaea group</taxon>
        <taxon>Halobacteria</taxon>
        <taxon>Halobacteriales</taxon>
        <taxon>Natronoarchaeaceae</taxon>
    </lineage>
</organism>
<dbReference type="InterPro" id="IPR000923">
    <property type="entry name" value="BlueCu_1"/>
</dbReference>
<evidence type="ECO:0000256" key="3">
    <source>
        <dbReference type="ARBA" id="ARBA00022723"/>
    </source>
</evidence>
<comment type="subcellular location">
    <subcellularLocation>
        <location evidence="1">Membrane</location>
    </subcellularLocation>
</comment>
<comment type="caution">
    <text evidence="10">The sequence shown here is derived from an EMBL/GenBank/DDBJ whole genome shotgun (WGS) entry which is preliminary data.</text>
</comment>
<dbReference type="RefSeq" id="WP_343774623.1">
    <property type="nucleotide sequence ID" value="NZ_BAAADV010000007.1"/>
</dbReference>
<dbReference type="InterPro" id="IPR028871">
    <property type="entry name" value="BlueCu_1_BS"/>
</dbReference>
<dbReference type="PRINTS" id="PR00157">
    <property type="entry name" value="PLASTOCYANIN"/>
</dbReference>
<keyword evidence="3 7" id="KW-0479">Metal-binding</keyword>
<evidence type="ECO:0000256" key="5">
    <source>
        <dbReference type="ARBA" id="ARBA00023008"/>
    </source>
</evidence>
<dbReference type="CDD" id="cd04220">
    <property type="entry name" value="Halocyanin"/>
    <property type="match status" value="1"/>
</dbReference>
<feature type="binding site" evidence="7">
    <location>
        <position position="104"/>
    </location>
    <ligand>
        <name>Cu cation</name>
        <dbReference type="ChEBI" id="CHEBI:23378"/>
    </ligand>
</feature>
<feature type="region of interest" description="Disordered" evidence="8">
    <location>
        <begin position="24"/>
        <end position="85"/>
    </location>
</feature>
<dbReference type="SUPFAM" id="SSF49503">
    <property type="entry name" value="Cupredoxins"/>
    <property type="match status" value="1"/>
</dbReference>
<feature type="binding site" evidence="7">
    <location>
        <position position="144"/>
    </location>
    <ligand>
        <name>Cu cation</name>
        <dbReference type="ChEBI" id="CHEBI:23378"/>
    </ligand>
</feature>
<keyword evidence="6" id="KW-0472">Membrane</keyword>
<evidence type="ECO:0000313" key="10">
    <source>
        <dbReference type="EMBL" id="GAA0677833.1"/>
    </source>
</evidence>